<dbReference type="RefSeq" id="WP_186876327.1">
    <property type="nucleotide sequence ID" value="NZ_JACOPF010000002.1"/>
</dbReference>
<name>A0A923RQK2_9FIRM</name>
<comment type="subcellular location">
    <subcellularLocation>
        <location evidence="1">Membrane</location>
        <topology evidence="1">Multi-pass membrane protein</topology>
    </subcellularLocation>
</comment>
<sequence>MGSNNKHDIPKFNSDDEIIEYYVAQKHPKTFSPAILFIILLTSVLGAIIGMELIVEFGLSTNTSIIGALIAVLVGMIPMRFTRQFRNIHTQNIIETAISCATFGAGNVLLVCVSVIWVFDQPQMCTGILIGGIIAFLIDITMMYWMFDTPLMGANEAWPIGIATAETILAAAELGKKAVLLISGTVVGIAGTYFGLPMDIIGVCGLGNIVALTAFCIGLLCNGYWDRLFGYALADYYVPQGVMVGAGLVALIQAGILIVRRYKNKREQNLSDAASKDSVEEAAGIEEAETILEPELETVSEIQKEIKEEVQEAKEQPYVYSRSTEDMSKAMLKGVVLYTIGAVIMAVIGGLFAQMSTGMLVVWVIYAMIAALVSEILVGISAMHSGYFPAMATVIIFLVLGMFIGFPPYALAFLAGYAACTGPAFADMGYDLKTGWILRGKGKHAKFEVEGRKQQYFAEMLGAAVAIVAVVLFYKAYFEAGRIPPVASVYKSTIEAGVDPIVLKYILTWAVLGGVIQLISGLRRQIGIMFAAGLLITNPVAGIAGLIFLGIRVVIEKLFGDEGRKNLNVVSAGLIAGSALFSFFSNTFKLFKPTSK</sequence>
<dbReference type="Pfam" id="PF03169">
    <property type="entry name" value="OPT"/>
    <property type="match status" value="1"/>
</dbReference>
<accession>A0A923RQK2</accession>
<feature type="transmembrane region" description="Helical" evidence="6">
    <location>
        <begin position="526"/>
        <end position="555"/>
    </location>
</feature>
<evidence type="ECO:0000256" key="1">
    <source>
        <dbReference type="ARBA" id="ARBA00004141"/>
    </source>
</evidence>
<feature type="transmembrane region" description="Helical" evidence="6">
    <location>
        <begin position="335"/>
        <end position="354"/>
    </location>
</feature>
<keyword evidence="4 6" id="KW-1133">Transmembrane helix</keyword>
<feature type="transmembrane region" description="Helical" evidence="6">
    <location>
        <begin position="203"/>
        <end position="225"/>
    </location>
</feature>
<comment type="caution">
    <text evidence="7">The sequence shown here is derived from an EMBL/GenBank/DDBJ whole genome shotgun (WGS) entry which is preliminary data.</text>
</comment>
<dbReference type="AlphaFoldDB" id="A0A923RQK2"/>
<evidence type="ECO:0000256" key="6">
    <source>
        <dbReference type="SAM" id="Phobius"/>
    </source>
</evidence>
<evidence type="ECO:0000256" key="5">
    <source>
        <dbReference type="ARBA" id="ARBA00023136"/>
    </source>
</evidence>
<feature type="transmembrane region" description="Helical" evidence="6">
    <location>
        <begin position="93"/>
        <end position="119"/>
    </location>
</feature>
<feature type="transmembrane region" description="Helical" evidence="6">
    <location>
        <begin position="126"/>
        <end position="147"/>
    </location>
</feature>
<feature type="transmembrane region" description="Helical" evidence="6">
    <location>
        <begin position="360"/>
        <end position="380"/>
    </location>
</feature>
<evidence type="ECO:0000313" key="8">
    <source>
        <dbReference type="Proteomes" id="UP000652477"/>
    </source>
</evidence>
<dbReference type="Proteomes" id="UP000652477">
    <property type="component" value="Unassembled WGS sequence"/>
</dbReference>
<dbReference type="GO" id="GO:0016020">
    <property type="term" value="C:membrane"/>
    <property type="evidence" value="ECO:0007669"/>
    <property type="project" value="UniProtKB-SubCell"/>
</dbReference>
<reference evidence="7" key="1">
    <citation type="submission" date="2020-08" db="EMBL/GenBank/DDBJ databases">
        <title>Genome public.</title>
        <authorList>
            <person name="Liu C."/>
            <person name="Sun Q."/>
        </authorList>
    </citation>
    <scope>NUCLEOTIDE SEQUENCE</scope>
    <source>
        <strain evidence="7">NSJ-55</strain>
    </source>
</reference>
<evidence type="ECO:0000313" key="7">
    <source>
        <dbReference type="EMBL" id="MBC5689669.1"/>
    </source>
</evidence>
<organism evidence="7 8">
    <name type="scientific">Mediterraneibacter hominis</name>
    <dbReference type="NCBI Taxonomy" id="2763054"/>
    <lineage>
        <taxon>Bacteria</taxon>
        <taxon>Bacillati</taxon>
        <taxon>Bacillota</taxon>
        <taxon>Clostridia</taxon>
        <taxon>Lachnospirales</taxon>
        <taxon>Lachnospiraceae</taxon>
        <taxon>Mediterraneibacter</taxon>
    </lineage>
</organism>
<feature type="transmembrane region" description="Helical" evidence="6">
    <location>
        <begin position="237"/>
        <end position="259"/>
    </location>
</feature>
<dbReference type="GO" id="GO:0035673">
    <property type="term" value="F:oligopeptide transmembrane transporter activity"/>
    <property type="evidence" value="ECO:0007669"/>
    <property type="project" value="InterPro"/>
</dbReference>
<feature type="transmembrane region" description="Helical" evidence="6">
    <location>
        <begin position="34"/>
        <end position="55"/>
    </location>
</feature>
<keyword evidence="3 6" id="KW-0812">Transmembrane</keyword>
<protein>
    <submittedName>
        <fullName evidence="7">OPT/YSL family transporter</fullName>
    </submittedName>
</protein>
<gene>
    <name evidence="7" type="ORF">H8S37_12135</name>
</gene>
<feature type="transmembrane region" description="Helical" evidence="6">
    <location>
        <begin position="501"/>
        <end position="519"/>
    </location>
</feature>
<dbReference type="InterPro" id="IPR004813">
    <property type="entry name" value="OPT"/>
</dbReference>
<dbReference type="EMBL" id="JACOPF010000002">
    <property type="protein sequence ID" value="MBC5689669.1"/>
    <property type="molecule type" value="Genomic_DNA"/>
</dbReference>
<feature type="transmembrane region" description="Helical" evidence="6">
    <location>
        <begin position="178"/>
        <end position="196"/>
    </location>
</feature>
<feature type="transmembrane region" description="Helical" evidence="6">
    <location>
        <begin position="567"/>
        <end position="588"/>
    </location>
</feature>
<evidence type="ECO:0000256" key="3">
    <source>
        <dbReference type="ARBA" id="ARBA00022692"/>
    </source>
</evidence>
<keyword evidence="5 6" id="KW-0472">Membrane</keyword>
<evidence type="ECO:0000256" key="2">
    <source>
        <dbReference type="ARBA" id="ARBA00022448"/>
    </source>
</evidence>
<keyword evidence="8" id="KW-1185">Reference proteome</keyword>
<keyword evidence="2" id="KW-0813">Transport</keyword>
<proteinExistence type="predicted"/>
<evidence type="ECO:0000256" key="4">
    <source>
        <dbReference type="ARBA" id="ARBA00022989"/>
    </source>
</evidence>
<feature type="transmembrane region" description="Helical" evidence="6">
    <location>
        <begin position="62"/>
        <end position="81"/>
    </location>
</feature>
<feature type="transmembrane region" description="Helical" evidence="6">
    <location>
        <begin position="456"/>
        <end position="477"/>
    </location>
</feature>